<dbReference type="InterPro" id="IPR037523">
    <property type="entry name" value="VOC_core"/>
</dbReference>
<proteinExistence type="predicted"/>
<evidence type="ECO:0000313" key="2">
    <source>
        <dbReference type="EMBL" id="PWB92928.1"/>
    </source>
</evidence>
<evidence type="ECO:0000313" key="3">
    <source>
        <dbReference type="EMBL" id="TRL32209.1"/>
    </source>
</evidence>
<gene>
    <name evidence="2" type="ORF">C5689_15575</name>
    <name evidence="3" type="ORF">FM996_12600</name>
</gene>
<reference evidence="2 4" key="1">
    <citation type="journal article" date="2018" name="Appl. Microbiol. Biotechnol.">
        <title>Co-cultivation of the strictly anaerobic methanogen Methanosarcina barkeri with aerobic methanotrophs in an oxygen-limited membrane bioreactor.</title>
        <authorList>
            <person name="In 't Zandt M.H."/>
            <person name="van den Bosch T.J.M."/>
            <person name="Rijkers R."/>
            <person name="van Kessel M.A.H.J."/>
            <person name="Jetten M.S.M."/>
            <person name="Welte C.U."/>
        </authorList>
    </citation>
    <scope>NUCLEOTIDE SEQUENCE [LARGE SCALE GENOMIC DNA]</scope>
    <source>
        <strain evidence="2 4">DSM 17706</strain>
    </source>
</reference>
<reference evidence="2" key="2">
    <citation type="submission" date="2018-02" db="EMBL/GenBank/DDBJ databases">
        <authorList>
            <person name="Cohen D.B."/>
            <person name="Kent A.D."/>
        </authorList>
    </citation>
    <scope>NUCLEOTIDE SEQUENCE</scope>
    <source>
        <strain evidence="2">DSM 17706</strain>
    </source>
</reference>
<protein>
    <submittedName>
        <fullName evidence="2">Glyoxalase</fullName>
    </submittedName>
</protein>
<evidence type="ECO:0000313" key="5">
    <source>
        <dbReference type="Proteomes" id="UP000316781"/>
    </source>
</evidence>
<dbReference type="Proteomes" id="UP000245137">
    <property type="component" value="Unassembled WGS sequence"/>
</dbReference>
<evidence type="ECO:0000259" key="1">
    <source>
        <dbReference type="PROSITE" id="PS51819"/>
    </source>
</evidence>
<dbReference type="InterPro" id="IPR050383">
    <property type="entry name" value="GlyoxalaseI/FosfomycinResist"/>
</dbReference>
<dbReference type="Proteomes" id="UP000316781">
    <property type="component" value="Unassembled WGS sequence"/>
</dbReference>
<name>A0A2U1SMT4_METSR</name>
<dbReference type="PANTHER" id="PTHR21366">
    <property type="entry name" value="GLYOXALASE FAMILY PROTEIN"/>
    <property type="match status" value="1"/>
</dbReference>
<comment type="caution">
    <text evidence="2">The sequence shown here is derived from an EMBL/GenBank/DDBJ whole genome shotgun (WGS) entry which is preliminary data.</text>
</comment>
<keyword evidence="4" id="KW-1185">Reference proteome</keyword>
<dbReference type="PANTHER" id="PTHR21366:SF22">
    <property type="entry name" value="VOC DOMAIN-CONTAINING PROTEIN"/>
    <property type="match status" value="1"/>
</dbReference>
<dbReference type="AlphaFoldDB" id="A0A2U1SMT4"/>
<feature type="domain" description="VOC" evidence="1">
    <location>
        <begin position="7"/>
        <end position="135"/>
    </location>
</feature>
<dbReference type="RefSeq" id="WP_108918178.1">
    <property type="nucleotide sequence ID" value="NZ_BGJY01000024.1"/>
</dbReference>
<dbReference type="Pfam" id="PF00903">
    <property type="entry name" value="Glyoxalase"/>
    <property type="match status" value="1"/>
</dbReference>
<organism evidence="2 4">
    <name type="scientific">Methylosinus sporium</name>
    <dbReference type="NCBI Taxonomy" id="428"/>
    <lineage>
        <taxon>Bacteria</taxon>
        <taxon>Pseudomonadati</taxon>
        <taxon>Pseudomonadota</taxon>
        <taxon>Alphaproteobacteria</taxon>
        <taxon>Hyphomicrobiales</taxon>
        <taxon>Methylocystaceae</taxon>
        <taxon>Methylosinus</taxon>
    </lineage>
</organism>
<dbReference type="InterPro" id="IPR029068">
    <property type="entry name" value="Glyas_Bleomycin-R_OHBP_Dase"/>
</dbReference>
<dbReference type="EMBL" id="VJMF01000047">
    <property type="protein sequence ID" value="TRL32209.1"/>
    <property type="molecule type" value="Genomic_DNA"/>
</dbReference>
<dbReference type="InterPro" id="IPR004360">
    <property type="entry name" value="Glyas_Fos-R_dOase_dom"/>
</dbReference>
<sequence>MDAPAPKIDGCLETALYVEDLARASHFYEDALGLEPMFADQRLIAYDCGPRSVLLLFARETMSEAVVLPGGEIPPHEGRGRLHFALAIRPDDLGLWERRLAERNVPIEARMEWPRGGRSLYFRDPDDNLVELATPGIWKNY</sequence>
<dbReference type="Gene3D" id="3.10.180.10">
    <property type="entry name" value="2,3-Dihydroxybiphenyl 1,2-Dioxygenase, domain 1"/>
    <property type="match status" value="1"/>
</dbReference>
<dbReference type="SUPFAM" id="SSF54593">
    <property type="entry name" value="Glyoxalase/Bleomycin resistance protein/Dihydroxybiphenyl dioxygenase"/>
    <property type="match status" value="1"/>
</dbReference>
<dbReference type="OrthoDB" id="9812656at2"/>
<reference evidence="3 5" key="3">
    <citation type="submission" date="2019-07" db="EMBL/GenBank/DDBJ databases">
        <title>Ln-dependent methylotrophs.</title>
        <authorList>
            <person name="Tani A."/>
        </authorList>
    </citation>
    <scope>NUCLEOTIDE SEQUENCE [LARGE SCALE GENOMIC DNA]</scope>
    <source>
        <strain evidence="3 5">SM89A</strain>
    </source>
</reference>
<accession>A0A2U1SMT4</accession>
<evidence type="ECO:0000313" key="4">
    <source>
        <dbReference type="Proteomes" id="UP000245137"/>
    </source>
</evidence>
<dbReference type="PROSITE" id="PS51819">
    <property type="entry name" value="VOC"/>
    <property type="match status" value="1"/>
</dbReference>
<dbReference type="EMBL" id="PUIV01000032">
    <property type="protein sequence ID" value="PWB92928.1"/>
    <property type="molecule type" value="Genomic_DNA"/>
</dbReference>